<dbReference type="Gene3D" id="2.60.120.10">
    <property type="entry name" value="Jelly Rolls"/>
    <property type="match status" value="1"/>
</dbReference>
<dbReference type="AlphaFoldDB" id="A0A3M9NAV2"/>
<protein>
    <submittedName>
        <fullName evidence="2">Cupin domain-containing protein</fullName>
    </submittedName>
</protein>
<name>A0A3M9NAV2_9BACT</name>
<dbReference type="PANTHER" id="PTHR36440:SF1">
    <property type="entry name" value="PUTATIVE (AFU_ORTHOLOGUE AFUA_8G07350)-RELATED"/>
    <property type="match status" value="1"/>
</dbReference>
<reference evidence="2 3" key="1">
    <citation type="submission" date="2018-11" db="EMBL/GenBank/DDBJ databases">
        <title>Draft genome sequence of Ferruginibacter sp. BO-59.</title>
        <authorList>
            <person name="Im W.T."/>
        </authorList>
    </citation>
    <scope>NUCLEOTIDE SEQUENCE [LARGE SCALE GENOMIC DNA]</scope>
    <source>
        <strain evidence="2 3">BO-59</strain>
    </source>
</reference>
<sequence length="177" mass="20103">MLTSNQTLDMSPIGMIFHIVKTPRQTNGRSLEMEWEVLPKADGTPLHIHPSAKESYKVTEGQLEINIGGKWKLLQQGEELTVPEGTPHTFRNTTDHITRVYNTHSPAMRYDEYFEGLNSIVSRLSRGSKEKLKINFNSATHLSMLMKKYKEEIVSVNPPNFIVSVLNRIGKLKGLKV</sequence>
<evidence type="ECO:0000313" key="3">
    <source>
        <dbReference type="Proteomes" id="UP000267223"/>
    </source>
</evidence>
<dbReference type="InterPro" id="IPR053146">
    <property type="entry name" value="QDO-like"/>
</dbReference>
<gene>
    <name evidence="2" type="ORF">EFY79_14835</name>
</gene>
<proteinExistence type="predicted"/>
<dbReference type="RefSeq" id="WP_123121497.1">
    <property type="nucleotide sequence ID" value="NZ_RJJR01000012.1"/>
</dbReference>
<dbReference type="InterPro" id="IPR013096">
    <property type="entry name" value="Cupin_2"/>
</dbReference>
<dbReference type="OrthoDB" id="1423961at2"/>
<feature type="domain" description="Cupin type-2" evidence="1">
    <location>
        <begin position="34"/>
        <end position="101"/>
    </location>
</feature>
<evidence type="ECO:0000313" key="2">
    <source>
        <dbReference type="EMBL" id="RNI34942.1"/>
    </source>
</evidence>
<comment type="caution">
    <text evidence="2">The sequence shown here is derived from an EMBL/GenBank/DDBJ whole genome shotgun (WGS) entry which is preliminary data.</text>
</comment>
<dbReference type="PANTHER" id="PTHR36440">
    <property type="entry name" value="PUTATIVE (AFU_ORTHOLOGUE AFUA_8G07350)-RELATED"/>
    <property type="match status" value="1"/>
</dbReference>
<accession>A0A3M9NAV2</accession>
<keyword evidence="3" id="KW-1185">Reference proteome</keyword>
<organism evidence="2 3">
    <name type="scientific">Hanamia caeni</name>
    <dbReference type="NCBI Taxonomy" id="2294116"/>
    <lineage>
        <taxon>Bacteria</taxon>
        <taxon>Pseudomonadati</taxon>
        <taxon>Bacteroidota</taxon>
        <taxon>Chitinophagia</taxon>
        <taxon>Chitinophagales</taxon>
        <taxon>Chitinophagaceae</taxon>
        <taxon>Hanamia</taxon>
    </lineage>
</organism>
<dbReference type="InterPro" id="IPR011051">
    <property type="entry name" value="RmlC_Cupin_sf"/>
</dbReference>
<dbReference type="SUPFAM" id="SSF51182">
    <property type="entry name" value="RmlC-like cupins"/>
    <property type="match status" value="1"/>
</dbReference>
<dbReference type="EMBL" id="RJJR01000012">
    <property type="protein sequence ID" value="RNI34942.1"/>
    <property type="molecule type" value="Genomic_DNA"/>
</dbReference>
<dbReference type="Pfam" id="PF07883">
    <property type="entry name" value="Cupin_2"/>
    <property type="match status" value="1"/>
</dbReference>
<dbReference type="InterPro" id="IPR014710">
    <property type="entry name" value="RmlC-like_jellyroll"/>
</dbReference>
<dbReference type="Proteomes" id="UP000267223">
    <property type="component" value="Unassembled WGS sequence"/>
</dbReference>
<evidence type="ECO:0000259" key="1">
    <source>
        <dbReference type="Pfam" id="PF07883"/>
    </source>
</evidence>